<keyword evidence="4" id="KW-0645">Protease</keyword>
<feature type="transmembrane region" description="Helical" evidence="12">
    <location>
        <begin position="91"/>
        <end position="110"/>
    </location>
</feature>
<dbReference type="AlphaFoldDB" id="A0A2S9QCH7"/>
<evidence type="ECO:0000256" key="5">
    <source>
        <dbReference type="ARBA" id="ARBA00022692"/>
    </source>
</evidence>
<comment type="subcellular location">
    <subcellularLocation>
        <location evidence="2">Membrane</location>
        <topology evidence="2">Multi-pass membrane protein</topology>
    </subcellularLocation>
</comment>
<evidence type="ECO:0000256" key="4">
    <source>
        <dbReference type="ARBA" id="ARBA00022670"/>
    </source>
</evidence>
<dbReference type="InterPro" id="IPR008915">
    <property type="entry name" value="Peptidase_M50"/>
</dbReference>
<evidence type="ECO:0000313" key="15">
    <source>
        <dbReference type="Proteomes" id="UP000237682"/>
    </source>
</evidence>
<dbReference type="GO" id="GO:0008237">
    <property type="term" value="F:metallopeptidase activity"/>
    <property type="evidence" value="ECO:0007669"/>
    <property type="project" value="UniProtKB-KW"/>
</dbReference>
<evidence type="ECO:0000256" key="8">
    <source>
        <dbReference type="ARBA" id="ARBA00022833"/>
    </source>
</evidence>
<protein>
    <recommendedName>
        <fullName evidence="13">Peptidase M50 domain-containing protein</fullName>
    </recommendedName>
</protein>
<keyword evidence="5 12" id="KW-0812">Transmembrane</keyword>
<gene>
    <name evidence="14" type="ORF">C5L14_10400</name>
</gene>
<sequence>MRWNADALRAIFTSASLIKGKAKATVPLASTTGPSHLTPPMADGRMRLRHKIYGGGDEIHLPGLPPIWVQAWLILPILALISPFLRKATLSGLIESVFIALGIMLSILAHELGHARMGQRFGLRPTLIRLHAGGGEVEFDEGAPTRREYRLVILAGPAVNLLIFILCLSSCELVKTFLASPPPPDSESFLFIRELSAESRQFLLSMRPDPAPLVVLRWLGWFNLALAFLNLLPAYPLDGGHLFHDYLEARLGRRRAQLWTGLIGLVLAILVKGLMIAALTFGMLIWSPPYLTPNWRAFRQALNKRASLSHPDRP</sequence>
<evidence type="ECO:0000259" key="13">
    <source>
        <dbReference type="Pfam" id="PF02163"/>
    </source>
</evidence>
<keyword evidence="10" id="KW-0482">Metalloprotease</keyword>
<comment type="similarity">
    <text evidence="3">Belongs to the peptidase M50B family.</text>
</comment>
<evidence type="ECO:0000256" key="12">
    <source>
        <dbReference type="SAM" id="Phobius"/>
    </source>
</evidence>
<feature type="domain" description="Peptidase M50" evidence="13">
    <location>
        <begin position="99"/>
        <end position="270"/>
    </location>
</feature>
<evidence type="ECO:0000256" key="9">
    <source>
        <dbReference type="ARBA" id="ARBA00022989"/>
    </source>
</evidence>
<evidence type="ECO:0000313" key="14">
    <source>
        <dbReference type="EMBL" id="PRH87059.1"/>
    </source>
</evidence>
<evidence type="ECO:0000256" key="10">
    <source>
        <dbReference type="ARBA" id="ARBA00023049"/>
    </source>
</evidence>
<keyword evidence="7" id="KW-0378">Hydrolase</keyword>
<keyword evidence="11 12" id="KW-0472">Membrane</keyword>
<dbReference type="GO" id="GO:0016020">
    <property type="term" value="C:membrane"/>
    <property type="evidence" value="ECO:0007669"/>
    <property type="project" value="UniProtKB-SubCell"/>
</dbReference>
<feature type="transmembrane region" description="Helical" evidence="12">
    <location>
        <begin position="258"/>
        <end position="286"/>
    </location>
</feature>
<dbReference type="GO" id="GO:0006508">
    <property type="term" value="P:proteolysis"/>
    <property type="evidence" value="ECO:0007669"/>
    <property type="project" value="UniProtKB-KW"/>
</dbReference>
<comment type="caution">
    <text evidence="14">The sequence shown here is derived from an EMBL/GenBank/DDBJ whole genome shotgun (WGS) entry which is preliminary data.</text>
</comment>
<feature type="transmembrane region" description="Helical" evidence="12">
    <location>
        <begin position="67"/>
        <end position="85"/>
    </location>
</feature>
<dbReference type="GO" id="GO:0046872">
    <property type="term" value="F:metal ion binding"/>
    <property type="evidence" value="ECO:0007669"/>
    <property type="project" value="UniProtKB-KW"/>
</dbReference>
<proteinExistence type="inferred from homology"/>
<evidence type="ECO:0000256" key="11">
    <source>
        <dbReference type="ARBA" id="ARBA00023136"/>
    </source>
</evidence>
<dbReference type="OrthoDB" id="9781963at2"/>
<evidence type="ECO:0000256" key="2">
    <source>
        <dbReference type="ARBA" id="ARBA00004141"/>
    </source>
</evidence>
<name>A0A2S9QCH7_9HYPH</name>
<organism evidence="14 15">
    <name type="scientific">Labrys okinawensis</name>
    <dbReference type="NCBI Taxonomy" id="346911"/>
    <lineage>
        <taxon>Bacteria</taxon>
        <taxon>Pseudomonadati</taxon>
        <taxon>Pseudomonadota</taxon>
        <taxon>Alphaproteobacteria</taxon>
        <taxon>Hyphomicrobiales</taxon>
        <taxon>Xanthobacteraceae</taxon>
        <taxon>Labrys</taxon>
    </lineage>
</organism>
<dbReference type="EMBL" id="PUEJ01000004">
    <property type="protein sequence ID" value="PRH87059.1"/>
    <property type="molecule type" value="Genomic_DNA"/>
</dbReference>
<feature type="transmembrane region" description="Helical" evidence="12">
    <location>
        <begin position="218"/>
        <end position="237"/>
    </location>
</feature>
<comment type="cofactor">
    <cofactor evidence="1">
        <name>Zn(2+)</name>
        <dbReference type="ChEBI" id="CHEBI:29105"/>
    </cofactor>
</comment>
<dbReference type="Pfam" id="PF02163">
    <property type="entry name" value="Peptidase_M50"/>
    <property type="match status" value="1"/>
</dbReference>
<evidence type="ECO:0000256" key="6">
    <source>
        <dbReference type="ARBA" id="ARBA00022723"/>
    </source>
</evidence>
<keyword evidence="8" id="KW-0862">Zinc</keyword>
<evidence type="ECO:0000256" key="1">
    <source>
        <dbReference type="ARBA" id="ARBA00001947"/>
    </source>
</evidence>
<feature type="transmembrane region" description="Helical" evidence="12">
    <location>
        <begin position="151"/>
        <end position="178"/>
    </location>
</feature>
<accession>A0A2S9QCH7</accession>
<evidence type="ECO:0000256" key="7">
    <source>
        <dbReference type="ARBA" id="ARBA00022801"/>
    </source>
</evidence>
<dbReference type="PANTHER" id="PTHR39188">
    <property type="entry name" value="MEMBRANE-ASSOCIATED ZINC METALLOPROTEASE M50B"/>
    <property type="match status" value="1"/>
</dbReference>
<evidence type="ECO:0000256" key="3">
    <source>
        <dbReference type="ARBA" id="ARBA00007931"/>
    </source>
</evidence>
<dbReference type="PANTHER" id="PTHR39188:SF3">
    <property type="entry name" value="STAGE IV SPORULATION PROTEIN FB"/>
    <property type="match status" value="1"/>
</dbReference>
<dbReference type="Proteomes" id="UP000237682">
    <property type="component" value="Unassembled WGS sequence"/>
</dbReference>
<reference evidence="14 15" key="1">
    <citation type="submission" date="2018-02" db="EMBL/GenBank/DDBJ databases">
        <title>Whole genome sequencing of endophytic bacterium.</title>
        <authorList>
            <person name="Eedara R."/>
            <person name="Podile A.R."/>
        </authorList>
    </citation>
    <scope>NUCLEOTIDE SEQUENCE [LARGE SCALE GENOMIC DNA]</scope>
    <source>
        <strain evidence="14 15">RP1T</strain>
    </source>
</reference>
<keyword evidence="6" id="KW-0479">Metal-binding</keyword>
<keyword evidence="9 12" id="KW-1133">Transmembrane helix</keyword>
<keyword evidence="15" id="KW-1185">Reference proteome</keyword>